<keyword evidence="3" id="KW-1185">Reference proteome</keyword>
<feature type="transmembrane region" description="Helical" evidence="1">
    <location>
        <begin position="12"/>
        <end position="36"/>
    </location>
</feature>
<sequence length="245" mass="28132">MSFIKPSRLTIYVCGVYTLILGILMVVLSSISMAAYKCIFHDGFKATPEAYFFHLFYYRSRHCNSDIDWSILGLENHQHVSEALQMPNEISLVTRTYNLSLTQLIINSFLIASSIGVLAATIFNVYIVSRKLTYWIIFVPYCLIFHLAIVFDFVAGTYFGDDRLRSFSVDGTMTMLEMFNRNEARPYIAQIDETIRIVAPNVMFYISVKAIVLPIISCFLLFFSIFAGWEVVDGNKLRLKKKIEN</sequence>
<feature type="transmembrane region" description="Helical" evidence="1">
    <location>
        <begin position="134"/>
        <end position="159"/>
    </location>
</feature>
<dbReference type="Proteomes" id="UP001107558">
    <property type="component" value="Chromosome 2"/>
</dbReference>
<reference evidence="2" key="1">
    <citation type="submission" date="2021-03" db="EMBL/GenBank/DDBJ databases">
        <title>Chromosome level genome of the anhydrobiotic midge Polypedilum vanderplanki.</title>
        <authorList>
            <person name="Yoshida Y."/>
            <person name="Kikawada T."/>
            <person name="Gusev O."/>
        </authorList>
    </citation>
    <scope>NUCLEOTIDE SEQUENCE</scope>
    <source>
        <strain evidence="2">NIAS01</strain>
        <tissue evidence="2">Whole body or cell culture</tissue>
    </source>
</reference>
<dbReference type="OrthoDB" id="7789851at2759"/>
<evidence type="ECO:0000313" key="3">
    <source>
        <dbReference type="Proteomes" id="UP001107558"/>
    </source>
</evidence>
<gene>
    <name evidence="2" type="ORF">PVAND_008313</name>
</gene>
<name>A0A9J6C9D2_POLVA</name>
<feature type="transmembrane region" description="Helical" evidence="1">
    <location>
        <begin position="211"/>
        <end position="232"/>
    </location>
</feature>
<evidence type="ECO:0000313" key="2">
    <source>
        <dbReference type="EMBL" id="KAG5678658.1"/>
    </source>
</evidence>
<proteinExistence type="predicted"/>
<protein>
    <submittedName>
        <fullName evidence="2">Uncharacterized protein</fullName>
    </submittedName>
</protein>
<keyword evidence="1" id="KW-1133">Transmembrane helix</keyword>
<dbReference type="EMBL" id="JADBJN010000002">
    <property type="protein sequence ID" value="KAG5678658.1"/>
    <property type="molecule type" value="Genomic_DNA"/>
</dbReference>
<accession>A0A9J6C9D2</accession>
<dbReference type="AlphaFoldDB" id="A0A9J6C9D2"/>
<feature type="transmembrane region" description="Helical" evidence="1">
    <location>
        <begin position="104"/>
        <end position="127"/>
    </location>
</feature>
<keyword evidence="1" id="KW-0812">Transmembrane</keyword>
<evidence type="ECO:0000256" key="1">
    <source>
        <dbReference type="SAM" id="Phobius"/>
    </source>
</evidence>
<organism evidence="2 3">
    <name type="scientific">Polypedilum vanderplanki</name>
    <name type="common">Sleeping chironomid midge</name>
    <dbReference type="NCBI Taxonomy" id="319348"/>
    <lineage>
        <taxon>Eukaryota</taxon>
        <taxon>Metazoa</taxon>
        <taxon>Ecdysozoa</taxon>
        <taxon>Arthropoda</taxon>
        <taxon>Hexapoda</taxon>
        <taxon>Insecta</taxon>
        <taxon>Pterygota</taxon>
        <taxon>Neoptera</taxon>
        <taxon>Endopterygota</taxon>
        <taxon>Diptera</taxon>
        <taxon>Nematocera</taxon>
        <taxon>Chironomoidea</taxon>
        <taxon>Chironomidae</taxon>
        <taxon>Chironominae</taxon>
        <taxon>Polypedilum</taxon>
        <taxon>Polypedilum</taxon>
    </lineage>
</organism>
<keyword evidence="1" id="KW-0472">Membrane</keyword>
<comment type="caution">
    <text evidence="2">The sequence shown here is derived from an EMBL/GenBank/DDBJ whole genome shotgun (WGS) entry which is preliminary data.</text>
</comment>